<dbReference type="InterPro" id="IPR013035">
    <property type="entry name" value="PEP_carboxykinase_C"/>
</dbReference>
<feature type="domain" description="Phosphoenolpyruvate carboxykinase C-terminal P-loop" evidence="1">
    <location>
        <begin position="1"/>
        <end position="296"/>
    </location>
</feature>
<protein>
    <submittedName>
        <fullName evidence="2">Phosphoenolpyruvate carboxykinase (GTP)</fullName>
    </submittedName>
</protein>
<reference evidence="2" key="2">
    <citation type="journal article" date="2014" name="ISME J.">
        <title>Microbial stratification in low pH oxic and suboxic macroscopic growths along an acid mine drainage.</title>
        <authorList>
            <person name="Mendez-Garcia C."/>
            <person name="Mesa V."/>
            <person name="Sprenger R.R."/>
            <person name="Richter M."/>
            <person name="Diez M.S."/>
            <person name="Solano J."/>
            <person name="Bargiela R."/>
            <person name="Golyshina O.V."/>
            <person name="Manteca A."/>
            <person name="Ramos J.L."/>
            <person name="Gallego J.R."/>
            <person name="Llorente I."/>
            <person name="Martins Dos Santos V.A."/>
            <person name="Jensen O.N."/>
            <person name="Pelaez A.I."/>
            <person name="Sanchez J."/>
            <person name="Ferrer M."/>
        </authorList>
    </citation>
    <scope>NUCLEOTIDE SEQUENCE</scope>
</reference>
<dbReference type="GO" id="GO:0071333">
    <property type="term" value="P:cellular response to glucose stimulus"/>
    <property type="evidence" value="ECO:0007669"/>
    <property type="project" value="TreeGrafter"/>
</dbReference>
<dbReference type="GO" id="GO:0005829">
    <property type="term" value="C:cytosol"/>
    <property type="evidence" value="ECO:0007669"/>
    <property type="project" value="TreeGrafter"/>
</dbReference>
<dbReference type="InterPro" id="IPR008209">
    <property type="entry name" value="PEP_carboxykinase_GTP"/>
</dbReference>
<name>T0Y8T8_9ZZZZ</name>
<dbReference type="GO" id="GO:0033993">
    <property type="term" value="P:response to lipid"/>
    <property type="evidence" value="ECO:0007669"/>
    <property type="project" value="TreeGrafter"/>
</dbReference>
<evidence type="ECO:0000259" key="1">
    <source>
        <dbReference type="Pfam" id="PF00821"/>
    </source>
</evidence>
<dbReference type="InterPro" id="IPR035077">
    <property type="entry name" value="PEP_carboxykinase_GTP_C"/>
</dbReference>
<dbReference type="GO" id="GO:0006107">
    <property type="term" value="P:oxaloacetate metabolic process"/>
    <property type="evidence" value="ECO:0007669"/>
    <property type="project" value="TreeGrafter"/>
</dbReference>
<dbReference type="EMBL" id="AUZY01012541">
    <property type="protein sequence ID" value="EQD29553.1"/>
    <property type="molecule type" value="Genomic_DNA"/>
</dbReference>
<dbReference type="GO" id="GO:0004613">
    <property type="term" value="F:phosphoenolpyruvate carboxykinase (GTP) activity"/>
    <property type="evidence" value="ECO:0007669"/>
    <property type="project" value="TreeGrafter"/>
</dbReference>
<sequence>FEKDGSFNAINPEAGMFGVAPHTNHETNPNAMKTISHDTIFTNVAVDSEMRPYWDGLPKPKGELIDWTGKRYTGTGYTAHPNSRFTSSIRQYPFLSERYDDPQGAPVRAFLYGGRRAKLVPLVYETLSWEHGVLLGAMQRVETTAAAEFKAGILRNDPMANRPFIAYNMGDYFQHHLDLGSKIKKPPKVFSVNWFRKDDKGNFIWPGYTNNMYVVRWILDEVAGRTASRVKTPIGYLPKPEYFEQFGFDHATMAGILEVDSRGYLEELEALKPFFDMFGDRFPERLWKEYYDLKARLEDQVR</sequence>
<dbReference type="GO" id="GO:0030145">
    <property type="term" value="F:manganese ion binding"/>
    <property type="evidence" value="ECO:0007669"/>
    <property type="project" value="TreeGrafter"/>
</dbReference>
<dbReference type="GO" id="GO:0016301">
    <property type="term" value="F:kinase activity"/>
    <property type="evidence" value="ECO:0007669"/>
    <property type="project" value="UniProtKB-KW"/>
</dbReference>
<dbReference type="GO" id="GO:0005525">
    <property type="term" value="F:GTP binding"/>
    <property type="evidence" value="ECO:0007669"/>
    <property type="project" value="InterPro"/>
</dbReference>
<organism evidence="2">
    <name type="scientific">mine drainage metagenome</name>
    <dbReference type="NCBI Taxonomy" id="410659"/>
    <lineage>
        <taxon>unclassified sequences</taxon>
        <taxon>metagenomes</taxon>
        <taxon>ecological metagenomes</taxon>
    </lineage>
</organism>
<dbReference type="Gene3D" id="3.90.228.20">
    <property type="match status" value="1"/>
</dbReference>
<dbReference type="PANTHER" id="PTHR11561:SF0">
    <property type="entry name" value="PHOSPHOENOLPYRUVATE CARBOXYKINASE [GTP]-RELATED"/>
    <property type="match status" value="1"/>
</dbReference>
<gene>
    <name evidence="2" type="ORF">B1B_18713</name>
</gene>
<dbReference type="AlphaFoldDB" id="T0Y8T8"/>
<reference evidence="2" key="1">
    <citation type="submission" date="2013-08" db="EMBL/GenBank/DDBJ databases">
        <authorList>
            <person name="Mendez C."/>
            <person name="Richter M."/>
            <person name="Ferrer M."/>
            <person name="Sanchez J."/>
        </authorList>
    </citation>
    <scope>NUCLEOTIDE SEQUENCE</scope>
</reference>
<keyword evidence="2" id="KW-0670">Pyruvate</keyword>
<accession>T0Y8T8</accession>
<dbReference type="GO" id="GO:0042594">
    <property type="term" value="P:response to starvation"/>
    <property type="evidence" value="ECO:0007669"/>
    <property type="project" value="TreeGrafter"/>
</dbReference>
<dbReference type="SUPFAM" id="SSF53795">
    <property type="entry name" value="PEP carboxykinase-like"/>
    <property type="match status" value="1"/>
</dbReference>
<dbReference type="GO" id="GO:0006094">
    <property type="term" value="P:gluconeogenesis"/>
    <property type="evidence" value="ECO:0007669"/>
    <property type="project" value="InterPro"/>
</dbReference>
<proteinExistence type="predicted"/>
<comment type="caution">
    <text evidence="2">The sequence shown here is derived from an EMBL/GenBank/DDBJ whole genome shotgun (WGS) entry which is preliminary data.</text>
</comment>
<dbReference type="GO" id="GO:0019543">
    <property type="term" value="P:propionate catabolic process"/>
    <property type="evidence" value="ECO:0007669"/>
    <property type="project" value="TreeGrafter"/>
</dbReference>
<keyword evidence="2" id="KW-0418">Kinase</keyword>
<dbReference type="GO" id="GO:0046327">
    <property type="term" value="P:glycerol biosynthetic process from pyruvate"/>
    <property type="evidence" value="ECO:0007669"/>
    <property type="project" value="TreeGrafter"/>
</dbReference>
<keyword evidence="2" id="KW-0808">Transferase</keyword>
<feature type="non-terminal residue" evidence="2">
    <location>
        <position position="1"/>
    </location>
</feature>
<dbReference type="Pfam" id="PF00821">
    <property type="entry name" value="PEPCK_GTP"/>
    <property type="match status" value="1"/>
</dbReference>
<dbReference type="PANTHER" id="PTHR11561">
    <property type="entry name" value="PHOSPHOENOLPYRUVATE CARBOXYKINASE"/>
    <property type="match status" value="1"/>
</dbReference>
<evidence type="ECO:0000313" key="2">
    <source>
        <dbReference type="EMBL" id="EQD29553.1"/>
    </source>
</evidence>